<dbReference type="Gene3D" id="1.10.10.410">
    <property type="match status" value="1"/>
</dbReference>
<evidence type="ECO:0000259" key="5">
    <source>
        <dbReference type="Pfam" id="PF02637"/>
    </source>
</evidence>
<protein>
    <submittedName>
        <fullName evidence="6">Aspartyl/glutamyl-tRNA(Asn/Gln) amidotransferase subunit B</fullName>
        <ecNumber evidence="6">6.3.5.-</ecNumber>
    </submittedName>
</protein>
<dbReference type="EC" id="6.3.5.-" evidence="6"/>
<accession>W6THE3</accession>
<keyword evidence="2" id="KW-0547">Nucleotide-binding</keyword>
<dbReference type="Pfam" id="PF02637">
    <property type="entry name" value="GatB_Yqey"/>
    <property type="match status" value="1"/>
</dbReference>
<evidence type="ECO:0000256" key="4">
    <source>
        <dbReference type="ARBA" id="ARBA00022917"/>
    </source>
</evidence>
<gene>
    <name evidence="6" type="ORF">BDCR2A_00405</name>
</gene>
<reference evidence="6 7" key="1">
    <citation type="submission" date="2013-12" db="EMBL/GenBank/DDBJ databases">
        <title>Comparative genomics of relapsing fever spirochetes.</title>
        <authorList>
            <person name="Schwan T.G."/>
            <person name="Raffel S.J."/>
            <person name="Porcella S.F."/>
        </authorList>
    </citation>
    <scope>NUCLEOTIDE SEQUENCE [LARGE SCALE GENOMIC DNA]</scope>
    <source>
        <strain evidence="6 7">CR2A</strain>
    </source>
</reference>
<comment type="caution">
    <text evidence="6">The sequence shown here is derived from an EMBL/GenBank/DDBJ whole genome shotgun (WGS) entry which is preliminary data.</text>
</comment>
<dbReference type="GO" id="GO:0005524">
    <property type="term" value="F:ATP binding"/>
    <property type="evidence" value="ECO:0007669"/>
    <property type="project" value="UniProtKB-KW"/>
</dbReference>
<evidence type="ECO:0000256" key="3">
    <source>
        <dbReference type="ARBA" id="ARBA00022840"/>
    </source>
</evidence>
<keyword evidence="1 6" id="KW-0436">Ligase</keyword>
<dbReference type="GO" id="GO:0016884">
    <property type="term" value="F:carbon-nitrogen ligase activity, with glutamine as amido-N-donor"/>
    <property type="evidence" value="ECO:0007669"/>
    <property type="project" value="InterPro"/>
</dbReference>
<keyword evidence="3" id="KW-0067">ATP-binding</keyword>
<dbReference type="GO" id="GO:0016740">
    <property type="term" value="F:transferase activity"/>
    <property type="evidence" value="ECO:0007669"/>
    <property type="project" value="UniProtKB-KW"/>
</dbReference>
<dbReference type="EMBL" id="AZIT01000001">
    <property type="protein sequence ID" value="ETZ18432.1"/>
    <property type="molecule type" value="Genomic_DNA"/>
</dbReference>
<proteinExistence type="predicted"/>
<evidence type="ECO:0000313" key="6">
    <source>
        <dbReference type="EMBL" id="ETZ18432.1"/>
    </source>
</evidence>
<sequence length="29" mass="3276">MMGQIMRKTSGKVNPVLSNEILMNKLQDV</sequence>
<name>W6THE3_9SPIR</name>
<keyword evidence="6" id="KW-0808">Transferase</keyword>
<keyword evidence="4" id="KW-0648">Protein biosynthesis</keyword>
<dbReference type="GO" id="GO:0006412">
    <property type="term" value="P:translation"/>
    <property type="evidence" value="ECO:0007669"/>
    <property type="project" value="UniProtKB-KW"/>
</dbReference>
<dbReference type="InterPro" id="IPR023168">
    <property type="entry name" value="GatB_Yqey_C_2"/>
</dbReference>
<organism evidence="6 7">
    <name type="scientific">Borrelia duttonii CR2A</name>
    <dbReference type="NCBI Taxonomy" id="1432657"/>
    <lineage>
        <taxon>Bacteria</taxon>
        <taxon>Pseudomonadati</taxon>
        <taxon>Spirochaetota</taxon>
        <taxon>Spirochaetia</taxon>
        <taxon>Spirochaetales</taxon>
        <taxon>Borreliaceae</taxon>
        <taxon>Borrelia</taxon>
    </lineage>
</organism>
<evidence type="ECO:0000313" key="7">
    <source>
        <dbReference type="Proteomes" id="UP000019148"/>
    </source>
</evidence>
<evidence type="ECO:0000256" key="1">
    <source>
        <dbReference type="ARBA" id="ARBA00022598"/>
    </source>
</evidence>
<evidence type="ECO:0000256" key="2">
    <source>
        <dbReference type="ARBA" id="ARBA00022741"/>
    </source>
</evidence>
<dbReference type="AlphaFoldDB" id="W6THE3"/>
<dbReference type="InterPro" id="IPR018027">
    <property type="entry name" value="Asn/Gln_amidotransferase"/>
</dbReference>
<feature type="domain" description="Asn/Gln amidotransferase" evidence="5">
    <location>
        <begin position="1"/>
        <end position="26"/>
    </location>
</feature>
<dbReference type="Proteomes" id="UP000019148">
    <property type="component" value="Unassembled WGS sequence"/>
</dbReference>